<dbReference type="InterPro" id="IPR032710">
    <property type="entry name" value="NTF2-like_dom_sf"/>
</dbReference>
<dbReference type="AlphaFoldDB" id="A0A1B2F2I4"/>
<dbReference type="GO" id="GO:0005516">
    <property type="term" value="F:calmodulin binding"/>
    <property type="evidence" value="ECO:0007669"/>
    <property type="project" value="InterPro"/>
</dbReference>
<dbReference type="GO" id="GO:0004683">
    <property type="term" value="F:calcium/calmodulin-dependent protein kinase activity"/>
    <property type="evidence" value="ECO:0007669"/>
    <property type="project" value="InterPro"/>
</dbReference>
<dbReference type="EMBL" id="CP016634">
    <property type="protein sequence ID" value="ANY86406.1"/>
    <property type="molecule type" value="Genomic_DNA"/>
</dbReference>
<dbReference type="InterPro" id="IPR016887">
    <property type="entry name" value="UCP028470_steroid_isom-rel"/>
</dbReference>
<dbReference type="Gene3D" id="3.10.450.50">
    <property type="match status" value="1"/>
</dbReference>
<proteinExistence type="predicted"/>
<feature type="domain" description="Calcium/calmodulin-dependent protein kinase II association-domain" evidence="2">
    <location>
        <begin position="32"/>
        <end position="148"/>
    </location>
</feature>
<feature type="signal peptide" evidence="1">
    <location>
        <begin position="1"/>
        <end position="24"/>
    </location>
</feature>
<dbReference type="Pfam" id="PF08332">
    <property type="entry name" value="CaMKII_AD"/>
    <property type="match status" value="1"/>
</dbReference>
<dbReference type="InterPro" id="IPR011944">
    <property type="entry name" value="Steroid_delta5-4_isomerase"/>
</dbReference>
<dbReference type="SUPFAM" id="SSF54427">
    <property type="entry name" value="NTF2-like"/>
    <property type="match status" value="1"/>
</dbReference>
<keyword evidence="3" id="KW-0808">Transferase</keyword>
<evidence type="ECO:0000256" key="1">
    <source>
        <dbReference type="SAM" id="SignalP"/>
    </source>
</evidence>
<dbReference type="NCBIfam" id="TIGR02246">
    <property type="entry name" value="SgcJ/EcaC family oxidoreductase"/>
    <property type="match status" value="1"/>
</dbReference>
<evidence type="ECO:0000313" key="3">
    <source>
        <dbReference type="EMBL" id="ANY86406.1"/>
    </source>
</evidence>
<keyword evidence="1" id="KW-0732">Signal</keyword>
<organism evidence="3">
    <name type="scientific">Pseudomonas putida</name>
    <name type="common">Arthrobacter siderocapsulatus</name>
    <dbReference type="NCBI Taxonomy" id="303"/>
    <lineage>
        <taxon>Bacteria</taxon>
        <taxon>Pseudomonadati</taxon>
        <taxon>Pseudomonadota</taxon>
        <taxon>Gammaproteobacteria</taxon>
        <taxon>Pseudomonadales</taxon>
        <taxon>Pseudomonadaceae</taxon>
        <taxon>Pseudomonas</taxon>
    </lineage>
</organism>
<protein>
    <submittedName>
        <fullName evidence="3">Calcium/calmodulin dependent protein kinase II Association</fullName>
    </submittedName>
</protein>
<gene>
    <name evidence="3" type="ORF">IEC33019_0828</name>
</gene>
<sequence>MTLPTYGLFLTFIGLTCLSSQATANTCKTASENEILGLFAQWNDSLKSGDPHQVANLYLDDALLLPTVSKTPRQTRAARIDYFEQFLAKRPSGKLDTHHMRQSCNEATLAGLYTFDFAASGQQVAARYTFTYRWDGERWLISQHHSSLLPID</sequence>
<name>A0A1B2F2I4_PSEPU</name>
<accession>A0A1B2F2I4</accession>
<dbReference type="RefSeq" id="WP_070092695.1">
    <property type="nucleotide sequence ID" value="NZ_CP016634.1"/>
</dbReference>
<keyword evidence="3" id="KW-0418">Kinase</keyword>
<feature type="chain" id="PRO_5008536462" evidence="1">
    <location>
        <begin position="25"/>
        <end position="152"/>
    </location>
</feature>
<dbReference type="InterPro" id="IPR013543">
    <property type="entry name" value="Ca/CaM-dep_prot_kinase-assoc"/>
</dbReference>
<dbReference type="PIRSF" id="PIRSF028470">
    <property type="entry name" value="UCP028470"/>
    <property type="match status" value="1"/>
</dbReference>
<evidence type="ECO:0000259" key="2">
    <source>
        <dbReference type="Pfam" id="PF08332"/>
    </source>
</evidence>
<reference evidence="3" key="1">
    <citation type="submission" date="2016-07" db="EMBL/GenBank/DDBJ databases">
        <title>New class B carbapenemase carried by novel plasmid in Pseudomonas putida enviromental strain in eastern Amazonia.</title>
        <authorList>
            <person name="Souza C.O."/>
            <person name="Lima K.V."/>
            <person name="Brasiliense D.M."/>
            <person name="Perez-Chaparro P.J."/>
            <person name="Mamizuka E.M."/>
            <person name="Lima M.O."/>
            <person name="Lima L.N."/>
            <person name="McCulloch J.A."/>
        </authorList>
    </citation>
    <scope>NUCLEOTIDE SEQUENCE [LARGE SCALE GENOMIC DNA]</scope>
    <source>
        <strain evidence="3">IEC33019</strain>
    </source>
</reference>